<organism evidence="7 8">
    <name type="scientific">Dyadobacter jiangsuensis</name>
    <dbReference type="NCBI Taxonomy" id="1591085"/>
    <lineage>
        <taxon>Bacteria</taxon>
        <taxon>Pseudomonadati</taxon>
        <taxon>Bacteroidota</taxon>
        <taxon>Cytophagia</taxon>
        <taxon>Cytophagales</taxon>
        <taxon>Spirosomataceae</taxon>
        <taxon>Dyadobacter</taxon>
    </lineage>
</organism>
<keyword evidence="2" id="KW-1003">Cell membrane</keyword>
<keyword evidence="3" id="KW-0812">Transmembrane</keyword>
<gene>
    <name evidence="7" type="ORF">CLV60_103419</name>
</gene>
<dbReference type="Pfam" id="PF02687">
    <property type="entry name" value="FtsX"/>
    <property type="match status" value="1"/>
</dbReference>
<evidence type="ECO:0000256" key="1">
    <source>
        <dbReference type="ARBA" id="ARBA00004651"/>
    </source>
</evidence>
<dbReference type="Proteomes" id="UP000241964">
    <property type="component" value="Unassembled WGS sequence"/>
</dbReference>
<keyword evidence="5" id="KW-0472">Membrane</keyword>
<evidence type="ECO:0000256" key="2">
    <source>
        <dbReference type="ARBA" id="ARBA00022475"/>
    </source>
</evidence>
<comment type="caution">
    <text evidence="7">The sequence shown here is derived from an EMBL/GenBank/DDBJ whole genome shotgun (WGS) entry which is preliminary data.</text>
</comment>
<evidence type="ECO:0000256" key="5">
    <source>
        <dbReference type="ARBA" id="ARBA00023136"/>
    </source>
</evidence>
<name>A0A2P8GC60_9BACT</name>
<evidence type="ECO:0000313" key="8">
    <source>
        <dbReference type="Proteomes" id="UP000241964"/>
    </source>
</evidence>
<feature type="domain" description="ABC3 transporter permease C-terminal" evidence="6">
    <location>
        <begin position="4"/>
        <end position="54"/>
    </location>
</feature>
<comment type="subcellular location">
    <subcellularLocation>
        <location evidence="1">Cell membrane</location>
        <topology evidence="1">Multi-pass membrane protein</topology>
    </subcellularLocation>
</comment>
<sequence>MLLAVAILVLLGAFVNYVNLTTARALDRAREVGVRKAVGSNQQQIRMQVLVSISVKTIATALLDAVKSLRNE</sequence>
<dbReference type="GO" id="GO:0005886">
    <property type="term" value="C:plasma membrane"/>
    <property type="evidence" value="ECO:0007669"/>
    <property type="project" value="UniProtKB-SubCell"/>
</dbReference>
<dbReference type="InterPro" id="IPR003838">
    <property type="entry name" value="ABC3_permease_C"/>
</dbReference>
<dbReference type="EMBL" id="PYAS01000003">
    <property type="protein sequence ID" value="PSL31553.1"/>
    <property type="molecule type" value="Genomic_DNA"/>
</dbReference>
<reference evidence="7 8" key="1">
    <citation type="submission" date="2018-03" db="EMBL/GenBank/DDBJ databases">
        <title>Genomic Encyclopedia of Archaeal and Bacterial Type Strains, Phase II (KMG-II): from individual species to whole genera.</title>
        <authorList>
            <person name="Goeker M."/>
        </authorList>
    </citation>
    <scope>NUCLEOTIDE SEQUENCE [LARGE SCALE GENOMIC DNA]</scope>
    <source>
        <strain evidence="7 8">DSM 29057</strain>
    </source>
</reference>
<keyword evidence="8" id="KW-1185">Reference proteome</keyword>
<dbReference type="AlphaFoldDB" id="A0A2P8GC60"/>
<evidence type="ECO:0000256" key="3">
    <source>
        <dbReference type="ARBA" id="ARBA00022692"/>
    </source>
</evidence>
<protein>
    <submittedName>
        <fullName evidence="7">FtsX-like permease family protein</fullName>
    </submittedName>
</protein>
<evidence type="ECO:0000313" key="7">
    <source>
        <dbReference type="EMBL" id="PSL31553.1"/>
    </source>
</evidence>
<accession>A0A2P8GC60</accession>
<evidence type="ECO:0000256" key="4">
    <source>
        <dbReference type="ARBA" id="ARBA00022989"/>
    </source>
</evidence>
<proteinExistence type="predicted"/>
<evidence type="ECO:0000259" key="6">
    <source>
        <dbReference type="Pfam" id="PF02687"/>
    </source>
</evidence>
<keyword evidence="4" id="KW-1133">Transmembrane helix</keyword>